<dbReference type="Pfam" id="PF09538">
    <property type="entry name" value="FYDLN_acid"/>
    <property type="match status" value="1"/>
</dbReference>
<dbReference type="Proteomes" id="UP001431221">
    <property type="component" value="Unassembled WGS sequence"/>
</dbReference>
<sequence length="130" mass="14242">MAKPDLGTKRLCPSCGAKYYDLNREPITCPKCGTIFEVVMTSRAAKAAKVAETPEEDEDEDDAAAPEIVTLEEADAEAEGGDDVPDLEDDDVELDDDDDSTDDDVFIDDEDEDEDKVPGIRVEIEEDPDQ</sequence>
<evidence type="ECO:0000313" key="3">
    <source>
        <dbReference type="Proteomes" id="UP001431221"/>
    </source>
</evidence>
<dbReference type="RefSeq" id="WP_248155364.1">
    <property type="nucleotide sequence ID" value="NZ_JALNMJ010000009.1"/>
</dbReference>
<dbReference type="InterPro" id="IPR012644">
    <property type="entry name" value="CHP02300_FYDLN_acid"/>
</dbReference>
<dbReference type="NCBIfam" id="TIGR02300">
    <property type="entry name" value="FYDLN_acid"/>
    <property type="match status" value="1"/>
</dbReference>
<gene>
    <name evidence="2" type="ORF">M0H32_14930</name>
</gene>
<accession>A0ABT0GXE0</accession>
<dbReference type="EMBL" id="JALNMJ010000009">
    <property type="protein sequence ID" value="MCK7613468.1"/>
    <property type="molecule type" value="Genomic_DNA"/>
</dbReference>
<evidence type="ECO:0000313" key="2">
    <source>
        <dbReference type="EMBL" id="MCK7613468.1"/>
    </source>
</evidence>
<feature type="region of interest" description="Disordered" evidence="1">
    <location>
        <begin position="47"/>
        <end position="130"/>
    </location>
</feature>
<name>A0ABT0GXE0_9HYPH</name>
<keyword evidence="3" id="KW-1185">Reference proteome</keyword>
<feature type="compositionally biased region" description="Acidic residues" evidence="1">
    <location>
        <begin position="53"/>
        <end position="115"/>
    </location>
</feature>
<protein>
    <submittedName>
        <fullName evidence="2">TIGR02300 family protein</fullName>
    </submittedName>
</protein>
<evidence type="ECO:0000256" key="1">
    <source>
        <dbReference type="SAM" id="MobiDB-lite"/>
    </source>
</evidence>
<proteinExistence type="predicted"/>
<comment type="caution">
    <text evidence="2">The sequence shown here is derived from an EMBL/GenBank/DDBJ whole genome shotgun (WGS) entry which is preliminary data.</text>
</comment>
<reference evidence="2" key="1">
    <citation type="submission" date="2022-04" db="EMBL/GenBank/DDBJ databases">
        <title>Roseibium sp. CAU 1639 isolated from mud.</title>
        <authorList>
            <person name="Kim W."/>
        </authorList>
    </citation>
    <scope>NUCLEOTIDE SEQUENCE</scope>
    <source>
        <strain evidence="2">CAU 1639</strain>
    </source>
</reference>
<organism evidence="2 3">
    <name type="scientific">Roseibium sediminicola</name>
    <dbReference type="NCBI Taxonomy" id="2933272"/>
    <lineage>
        <taxon>Bacteria</taxon>
        <taxon>Pseudomonadati</taxon>
        <taxon>Pseudomonadota</taxon>
        <taxon>Alphaproteobacteria</taxon>
        <taxon>Hyphomicrobiales</taxon>
        <taxon>Stappiaceae</taxon>
        <taxon>Roseibium</taxon>
    </lineage>
</organism>